<dbReference type="InterPro" id="IPR002110">
    <property type="entry name" value="Ankyrin_rpt"/>
</dbReference>
<dbReference type="PANTHER" id="PTHR10039">
    <property type="entry name" value="AMELOGENIN"/>
    <property type="match status" value="1"/>
</dbReference>
<reference evidence="4 5" key="1">
    <citation type="submission" date="2017-10" db="EMBL/GenBank/DDBJ databases">
        <title>Comparative genomics in systemic dimorphic fungi from Ajellomycetaceae.</title>
        <authorList>
            <person name="Munoz J.F."/>
            <person name="Mcewen J.G."/>
            <person name="Clay O.K."/>
            <person name="Cuomo C.A."/>
        </authorList>
    </citation>
    <scope>NUCLEOTIDE SEQUENCE [LARGE SCALE GENOMIC DNA]</scope>
    <source>
        <strain evidence="4 5">UAMH5409</strain>
    </source>
</reference>
<accession>A0A2B7Y445</accession>
<comment type="caution">
    <text evidence="4">The sequence shown here is derived from an EMBL/GenBank/DDBJ whole genome shotgun (WGS) entry which is preliminary data.</text>
</comment>
<dbReference type="Proteomes" id="UP000223968">
    <property type="component" value="Unassembled WGS sequence"/>
</dbReference>
<dbReference type="SUPFAM" id="SSF52540">
    <property type="entry name" value="P-loop containing nucleoside triphosphate hydrolases"/>
    <property type="match status" value="1"/>
</dbReference>
<feature type="repeat" description="ANK" evidence="2">
    <location>
        <begin position="647"/>
        <end position="676"/>
    </location>
</feature>
<evidence type="ECO:0000256" key="2">
    <source>
        <dbReference type="PROSITE-ProRule" id="PRU00023"/>
    </source>
</evidence>
<organism evidence="4 5">
    <name type="scientific">Helicocarpus griseus UAMH5409</name>
    <dbReference type="NCBI Taxonomy" id="1447875"/>
    <lineage>
        <taxon>Eukaryota</taxon>
        <taxon>Fungi</taxon>
        <taxon>Dikarya</taxon>
        <taxon>Ascomycota</taxon>
        <taxon>Pezizomycotina</taxon>
        <taxon>Eurotiomycetes</taxon>
        <taxon>Eurotiomycetidae</taxon>
        <taxon>Onygenales</taxon>
        <taxon>Ajellomycetaceae</taxon>
        <taxon>Helicocarpus</taxon>
    </lineage>
</organism>
<dbReference type="InterPro" id="IPR036770">
    <property type="entry name" value="Ankyrin_rpt-contain_sf"/>
</dbReference>
<dbReference type="PROSITE" id="PS50088">
    <property type="entry name" value="ANK_REPEAT"/>
    <property type="match status" value="2"/>
</dbReference>
<feature type="domain" description="Nephrocystin 3-like N-terminal" evidence="3">
    <location>
        <begin position="95"/>
        <end position="255"/>
    </location>
</feature>
<dbReference type="Gene3D" id="3.40.50.300">
    <property type="entry name" value="P-loop containing nucleotide triphosphate hydrolases"/>
    <property type="match status" value="1"/>
</dbReference>
<name>A0A2B7Y445_9EURO</name>
<dbReference type="OrthoDB" id="4185074at2759"/>
<protein>
    <recommendedName>
        <fullName evidence="3">Nephrocystin 3-like N-terminal domain-containing protein</fullName>
    </recommendedName>
</protein>
<sequence>MSDDEITSFESHCRDVEQRVDTKQRTASEISQLKPMLEEFKALKDLKDPIKRIETGLADMWKILNEDERGRILSWVSDAPYLDNHLIARTGRTEDTGGWLLEHESYRSWKSSDKSMILWLHGIPGAGKTKLTSRVIDSFDGRGDCHALAFFYCNRNEESRRLPENILHSLVKQLATSRPLVKVYKGKQQSGFASAKLNPDECESLFLELAQGYSQTTLIIVALDECEEKTRGDFLKRFNRLVSKSRNLKILISSRRDRDLKHQLQLRSNIGIEATDNADDISKFVSERLIQSQEDRPSPISKDLQEEIVQTLLKKSKGMFQWAALQIAEILELELESDIRDRLGRLPESLKEAYDEIFEKIKRGKGSKPAIAIRAFQWIMCSAFNPSAETLMVLVCQDPDNNNNNNKTRLSNDISIDFILDACRNLLVIALPGPASSPLPAISFFGLNNVLSEWWEDPSINPEEQYLDGNTILTLAIHGGSFNAIRRLLELGADINRQSPFQMAFLSYYHWFPKFLRLLLDAGADVNQQLECHPWGSALVAAVDFCDLEGFQTLLNSGADVNMRVRHGGFGSALAAASINKGQDSTQEMQMLLDAGADVNMQLSCGYYGSALIAASASAPQNTRKVKLLLDAGADVNMRSSCGFYGSALTAASACGNAQTVELLLDAGADVNMRMGHGDCGSALAAASAQKNTDIVQKNTDIV</sequence>
<feature type="repeat" description="ANK" evidence="2">
    <location>
        <begin position="468"/>
        <end position="500"/>
    </location>
</feature>
<dbReference type="Gene3D" id="1.25.40.20">
    <property type="entry name" value="Ankyrin repeat-containing domain"/>
    <property type="match status" value="2"/>
</dbReference>
<gene>
    <name evidence="4" type="ORF">AJ79_01990</name>
</gene>
<dbReference type="InterPro" id="IPR027417">
    <property type="entry name" value="P-loop_NTPase"/>
</dbReference>
<keyword evidence="2" id="KW-0040">ANK repeat</keyword>
<dbReference type="STRING" id="1447875.A0A2B7Y445"/>
<keyword evidence="1" id="KW-0677">Repeat</keyword>
<dbReference type="SMART" id="SM00248">
    <property type="entry name" value="ANK"/>
    <property type="match status" value="5"/>
</dbReference>
<keyword evidence="5" id="KW-1185">Reference proteome</keyword>
<dbReference type="AlphaFoldDB" id="A0A2B7Y445"/>
<dbReference type="SUPFAM" id="SSF48403">
    <property type="entry name" value="Ankyrin repeat"/>
    <property type="match status" value="1"/>
</dbReference>
<evidence type="ECO:0000313" key="4">
    <source>
        <dbReference type="EMBL" id="PGH16010.1"/>
    </source>
</evidence>
<dbReference type="Pfam" id="PF24883">
    <property type="entry name" value="NPHP3_N"/>
    <property type="match status" value="1"/>
</dbReference>
<dbReference type="InterPro" id="IPR056884">
    <property type="entry name" value="NPHP3-like_N"/>
</dbReference>
<dbReference type="PANTHER" id="PTHR10039:SF16">
    <property type="entry name" value="GPI INOSITOL-DEACYLASE"/>
    <property type="match status" value="1"/>
</dbReference>
<dbReference type="Pfam" id="PF12796">
    <property type="entry name" value="Ank_2"/>
    <property type="match status" value="1"/>
</dbReference>
<proteinExistence type="predicted"/>
<evidence type="ECO:0000256" key="1">
    <source>
        <dbReference type="ARBA" id="ARBA00022737"/>
    </source>
</evidence>
<dbReference type="Pfam" id="PF00023">
    <property type="entry name" value="Ank"/>
    <property type="match status" value="1"/>
</dbReference>
<dbReference type="PROSITE" id="PS50297">
    <property type="entry name" value="ANK_REP_REGION"/>
    <property type="match status" value="1"/>
</dbReference>
<evidence type="ECO:0000313" key="5">
    <source>
        <dbReference type="Proteomes" id="UP000223968"/>
    </source>
</evidence>
<evidence type="ECO:0000259" key="3">
    <source>
        <dbReference type="Pfam" id="PF24883"/>
    </source>
</evidence>
<dbReference type="EMBL" id="PDNB01000020">
    <property type="protein sequence ID" value="PGH16010.1"/>
    <property type="molecule type" value="Genomic_DNA"/>
</dbReference>